<feature type="region of interest" description="Disordered" evidence="12">
    <location>
        <begin position="118"/>
        <end position="336"/>
    </location>
</feature>
<feature type="compositionally biased region" description="Low complexity" evidence="12">
    <location>
        <begin position="253"/>
        <end position="266"/>
    </location>
</feature>
<keyword evidence="16" id="KW-1185">Reference proteome</keyword>
<dbReference type="GO" id="GO:0046872">
    <property type="term" value="F:metal ion binding"/>
    <property type="evidence" value="ECO:0007669"/>
    <property type="project" value="UniProtKB-KW"/>
</dbReference>
<keyword evidence="11 13" id="KW-0472">Membrane</keyword>
<keyword evidence="6" id="KW-0479">Metal-binding</keyword>
<keyword evidence="3" id="KW-1003">Cell membrane</keyword>
<comment type="subcellular location">
    <subcellularLocation>
        <location evidence="2">Cell membrane</location>
        <topology evidence="2">Multi-pass membrane protein</topology>
    </subcellularLocation>
</comment>
<evidence type="ECO:0000256" key="5">
    <source>
        <dbReference type="ARBA" id="ARBA00022692"/>
    </source>
</evidence>
<comment type="cofactor">
    <cofactor evidence="1">
        <name>Zn(2+)</name>
        <dbReference type="ChEBI" id="CHEBI:29105"/>
    </cofactor>
</comment>
<evidence type="ECO:0000256" key="2">
    <source>
        <dbReference type="ARBA" id="ARBA00004651"/>
    </source>
</evidence>
<dbReference type="EMBL" id="CP016076">
    <property type="protein sequence ID" value="APU17050.1"/>
    <property type="molecule type" value="Genomic_DNA"/>
</dbReference>
<evidence type="ECO:0000256" key="9">
    <source>
        <dbReference type="ARBA" id="ARBA00022989"/>
    </source>
</evidence>
<feature type="transmembrane region" description="Helical" evidence="13">
    <location>
        <begin position="495"/>
        <end position="515"/>
    </location>
</feature>
<name>A0AAC9LIN6_9PSEU</name>
<evidence type="ECO:0000313" key="16">
    <source>
        <dbReference type="Proteomes" id="UP000185511"/>
    </source>
</evidence>
<dbReference type="GO" id="GO:0005886">
    <property type="term" value="C:plasma membrane"/>
    <property type="evidence" value="ECO:0007669"/>
    <property type="project" value="UniProtKB-SubCell"/>
</dbReference>
<evidence type="ECO:0000256" key="6">
    <source>
        <dbReference type="ARBA" id="ARBA00022723"/>
    </source>
</evidence>
<evidence type="ECO:0000256" key="8">
    <source>
        <dbReference type="ARBA" id="ARBA00022833"/>
    </source>
</evidence>
<evidence type="ECO:0000256" key="7">
    <source>
        <dbReference type="ARBA" id="ARBA00022801"/>
    </source>
</evidence>
<feature type="transmembrane region" description="Helical" evidence="13">
    <location>
        <begin position="342"/>
        <end position="365"/>
    </location>
</feature>
<keyword evidence="8" id="KW-0862">Zinc</keyword>
<evidence type="ECO:0000259" key="14">
    <source>
        <dbReference type="Pfam" id="PF01435"/>
    </source>
</evidence>
<dbReference type="Proteomes" id="UP000185511">
    <property type="component" value="Chromosome"/>
</dbReference>
<keyword evidence="4 15" id="KW-0645">Protease</keyword>
<feature type="compositionally biased region" description="Basic and acidic residues" evidence="12">
    <location>
        <begin position="267"/>
        <end position="287"/>
    </location>
</feature>
<dbReference type="Pfam" id="PF01435">
    <property type="entry name" value="Peptidase_M48"/>
    <property type="match status" value="1"/>
</dbReference>
<evidence type="ECO:0000256" key="10">
    <source>
        <dbReference type="ARBA" id="ARBA00023049"/>
    </source>
</evidence>
<dbReference type="KEGG" id="acad:UA74_25195"/>
<evidence type="ECO:0000256" key="4">
    <source>
        <dbReference type="ARBA" id="ARBA00022670"/>
    </source>
</evidence>
<feature type="domain" description="Peptidase M48" evidence="14">
    <location>
        <begin position="437"/>
        <end position="626"/>
    </location>
</feature>
<sequence length="634" mass="64539">MHTPLGPPSDDAVNPTHDPAQPAPMPSSREAAAPRRAAGPADPDRDDDVLATEAARRADRADARAETPAGNPGAGSATPGRPAVDIRGGDTPGRGPVIAGPVVAGVVTDAAIPESMTIDTVSADGGRRSTPAGPSAAATAPAPAIVDSTGTAVATEPDSVGTRITVGGAESATTPTSASPSASASDSTSTPAPTPTTSAPEAAGVGTGAGTGTATAGTATSAADETTTTARQARPESGPDAPPVGRPDSVSEAAAARTAASGQAQRPDGRAAADRAAEHRTADRRAAGETTDDIAAQRPATRREPRVGGPSTSAGSSESRRPLPPPLPTGGSASVPRSRVDLSAWLGALLSLPWTLSSLGLLLVIGSLLGDHVWAPLSWLTPVVWLLSASVIFLPGCESLLARVSLNSRPPTEGERRILEPVWDSVLDDVVADPRRFQLWVQDVPELNAAAAGGRIVIVTKGALQLPPHTLAAVLAHELGHHLGGHSLVLRLHGWYSIPIRLFLGLTVALARLVGAIGNAITRTGSAVGMAIGLIALVAGLAFAVYLSPILLLVPVASVLLAAASRLSEIRADRMAAQLGYGPALIEVLTRWMRDGHAANRTPPGLRARLFASHPSHSRRIRKLEDYLGRGPAR</sequence>
<feature type="compositionally biased region" description="Low complexity" evidence="12">
    <location>
        <begin position="169"/>
        <end position="204"/>
    </location>
</feature>
<dbReference type="Gene3D" id="3.30.2010.10">
    <property type="entry name" value="Metalloproteases ('zincins'), catalytic domain"/>
    <property type="match status" value="1"/>
</dbReference>
<feature type="transmembrane region" description="Helical" evidence="13">
    <location>
        <begin position="527"/>
        <end position="544"/>
    </location>
</feature>
<dbReference type="GO" id="GO:0006508">
    <property type="term" value="P:proteolysis"/>
    <property type="evidence" value="ECO:0007669"/>
    <property type="project" value="UniProtKB-KW"/>
</dbReference>
<evidence type="ECO:0000256" key="11">
    <source>
        <dbReference type="ARBA" id="ARBA00023136"/>
    </source>
</evidence>
<evidence type="ECO:0000256" key="12">
    <source>
        <dbReference type="SAM" id="MobiDB-lite"/>
    </source>
</evidence>
<protein>
    <submittedName>
        <fullName evidence="15">Zn-dependent protease with chaperone function</fullName>
    </submittedName>
</protein>
<feature type="compositionally biased region" description="Low complexity" evidence="12">
    <location>
        <begin position="212"/>
        <end position="230"/>
    </location>
</feature>
<evidence type="ECO:0000256" key="1">
    <source>
        <dbReference type="ARBA" id="ARBA00001947"/>
    </source>
</evidence>
<evidence type="ECO:0000313" key="15">
    <source>
        <dbReference type="EMBL" id="APU17050.1"/>
    </source>
</evidence>
<dbReference type="PANTHER" id="PTHR43221">
    <property type="entry name" value="PROTEASE HTPX"/>
    <property type="match status" value="1"/>
</dbReference>
<dbReference type="InterPro" id="IPR001915">
    <property type="entry name" value="Peptidase_M48"/>
</dbReference>
<feature type="transmembrane region" description="Helical" evidence="13">
    <location>
        <begin position="377"/>
        <end position="396"/>
    </location>
</feature>
<keyword evidence="10" id="KW-0482">Metalloprotease</keyword>
<dbReference type="PANTHER" id="PTHR43221:SF1">
    <property type="entry name" value="PROTEASE HTPX"/>
    <property type="match status" value="1"/>
</dbReference>
<keyword evidence="9 13" id="KW-1133">Transmembrane helix</keyword>
<accession>A0AAC9LIN6</accession>
<reference evidence="16" key="1">
    <citation type="submission" date="2016-06" db="EMBL/GenBank/DDBJ databases">
        <title>Complete genome sequence of Actinoalloteichus fjordicus DSM 46855 (=ADI127-17), type strain of the new species Actinoalloteichus fjordicus.</title>
        <authorList>
            <person name="Ruckert C."/>
            <person name="Nouioui I."/>
            <person name="Willmese J."/>
            <person name="van Wezel G."/>
            <person name="Klenk H.-P."/>
            <person name="Kalinowski J."/>
            <person name="Zotchev S.B."/>
        </authorList>
    </citation>
    <scope>NUCLEOTIDE SEQUENCE [LARGE SCALE GENOMIC DNA]</scope>
    <source>
        <strain evidence="16">ADI127-7</strain>
    </source>
</reference>
<dbReference type="GO" id="GO:0004222">
    <property type="term" value="F:metalloendopeptidase activity"/>
    <property type="evidence" value="ECO:0007669"/>
    <property type="project" value="InterPro"/>
</dbReference>
<proteinExistence type="predicted"/>
<dbReference type="AlphaFoldDB" id="A0AAC9LIN6"/>
<gene>
    <name evidence="15" type="ORF">UA74_25195</name>
</gene>
<feature type="transmembrane region" description="Helical" evidence="13">
    <location>
        <begin position="550"/>
        <end position="568"/>
    </location>
</feature>
<organism evidence="15 16">
    <name type="scientific">Actinoalloteichus fjordicus</name>
    <dbReference type="NCBI Taxonomy" id="1612552"/>
    <lineage>
        <taxon>Bacteria</taxon>
        <taxon>Bacillati</taxon>
        <taxon>Actinomycetota</taxon>
        <taxon>Actinomycetes</taxon>
        <taxon>Pseudonocardiales</taxon>
        <taxon>Pseudonocardiaceae</taxon>
        <taxon>Actinoalloteichus</taxon>
    </lineage>
</organism>
<feature type="region of interest" description="Disordered" evidence="12">
    <location>
        <begin position="1"/>
        <end position="98"/>
    </location>
</feature>
<dbReference type="InterPro" id="IPR050083">
    <property type="entry name" value="HtpX_protease"/>
</dbReference>
<feature type="compositionally biased region" description="Basic and acidic residues" evidence="12">
    <location>
        <begin position="54"/>
        <end position="65"/>
    </location>
</feature>
<keyword evidence="5 13" id="KW-0812">Transmembrane</keyword>
<feature type="compositionally biased region" description="Low complexity" evidence="12">
    <location>
        <begin position="26"/>
        <end position="41"/>
    </location>
</feature>
<feature type="compositionally biased region" description="Low complexity" evidence="12">
    <location>
        <begin position="129"/>
        <end position="144"/>
    </location>
</feature>
<keyword evidence="7" id="KW-0378">Hydrolase</keyword>
<evidence type="ECO:0000256" key="13">
    <source>
        <dbReference type="SAM" id="Phobius"/>
    </source>
</evidence>
<dbReference type="RefSeq" id="WP_083683619.1">
    <property type="nucleotide sequence ID" value="NZ_CP016076.1"/>
</dbReference>
<evidence type="ECO:0000256" key="3">
    <source>
        <dbReference type="ARBA" id="ARBA00022475"/>
    </source>
</evidence>